<dbReference type="SUPFAM" id="SSF52540">
    <property type="entry name" value="P-loop containing nucleoside triphosphate hydrolases"/>
    <property type="match status" value="2"/>
</dbReference>
<dbReference type="SMART" id="SM00382">
    <property type="entry name" value="AAA"/>
    <property type="match status" value="2"/>
</dbReference>
<dbReference type="PANTHER" id="PTHR19229:SF267">
    <property type="entry name" value="ABC TRANSPORTER A FAMILY MEMBER 1"/>
    <property type="match status" value="1"/>
</dbReference>
<dbReference type="InterPro" id="IPR017871">
    <property type="entry name" value="ABC_transporter-like_CS"/>
</dbReference>
<dbReference type="InterPro" id="IPR003593">
    <property type="entry name" value="AAA+_ATPase"/>
</dbReference>
<feature type="transmembrane region" description="Helical" evidence="10">
    <location>
        <begin position="936"/>
        <end position="957"/>
    </location>
</feature>
<dbReference type="PANTHER" id="PTHR19229">
    <property type="entry name" value="ATP-BINDING CASSETTE TRANSPORTER SUBFAMILY A ABCA"/>
    <property type="match status" value="1"/>
</dbReference>
<evidence type="ECO:0000313" key="12">
    <source>
        <dbReference type="EMBL" id="KAF3442683.1"/>
    </source>
</evidence>
<keyword evidence="4 10" id="KW-0812">Transmembrane</keyword>
<dbReference type="GO" id="GO:0005319">
    <property type="term" value="F:lipid transporter activity"/>
    <property type="evidence" value="ECO:0007669"/>
    <property type="project" value="TreeGrafter"/>
</dbReference>
<dbReference type="CDD" id="cd03263">
    <property type="entry name" value="ABC_subfamily_A"/>
    <property type="match status" value="2"/>
</dbReference>
<dbReference type="InterPro" id="IPR026082">
    <property type="entry name" value="ABCA"/>
</dbReference>
<feature type="transmembrane region" description="Helical" evidence="10">
    <location>
        <begin position="1131"/>
        <end position="1154"/>
    </location>
</feature>
<dbReference type="InterPro" id="IPR027417">
    <property type="entry name" value="P-loop_NTPase"/>
</dbReference>
<feature type="transmembrane region" description="Helical" evidence="10">
    <location>
        <begin position="324"/>
        <end position="351"/>
    </location>
</feature>
<dbReference type="Proteomes" id="UP000796880">
    <property type="component" value="Unassembled WGS sequence"/>
</dbReference>
<dbReference type="PROSITE" id="PS50893">
    <property type="entry name" value="ABC_TRANSPORTER_2"/>
    <property type="match status" value="2"/>
</dbReference>
<feature type="transmembrane region" description="Helical" evidence="10">
    <location>
        <begin position="404"/>
        <end position="427"/>
    </location>
</feature>
<keyword evidence="9 10" id="KW-0472">Membrane</keyword>
<feature type="domain" description="ABC transporter" evidence="11">
    <location>
        <begin position="1405"/>
        <end position="1643"/>
    </location>
</feature>
<gene>
    <name evidence="12" type="ORF">FNV43_RR16600</name>
</gene>
<evidence type="ECO:0000256" key="3">
    <source>
        <dbReference type="ARBA" id="ARBA00022448"/>
    </source>
</evidence>
<reference evidence="12" key="1">
    <citation type="submission" date="2020-03" db="EMBL/GenBank/DDBJ databases">
        <title>A high-quality chromosome-level genome assembly of a woody plant with both climbing and erect habits, Rhamnella rubrinervis.</title>
        <authorList>
            <person name="Lu Z."/>
            <person name="Yang Y."/>
            <person name="Zhu X."/>
            <person name="Sun Y."/>
        </authorList>
    </citation>
    <scope>NUCLEOTIDE SEQUENCE</scope>
    <source>
        <strain evidence="12">BYM</strain>
        <tissue evidence="12">Leaf</tissue>
    </source>
</reference>
<name>A0A8K0GZ31_9ROSA</name>
<evidence type="ECO:0000313" key="13">
    <source>
        <dbReference type="Proteomes" id="UP000796880"/>
    </source>
</evidence>
<keyword evidence="3" id="KW-0813">Transport</keyword>
<dbReference type="InterPro" id="IPR056264">
    <property type="entry name" value="R2_ABCA1-4-like"/>
</dbReference>
<comment type="caution">
    <text evidence="12">The sequence shown here is derived from an EMBL/GenBank/DDBJ whole genome shotgun (WGS) entry which is preliminary data.</text>
</comment>
<dbReference type="FunFam" id="3.40.50.300:FF:000298">
    <property type="entry name" value="ATP-binding cassette sub-family A member 12"/>
    <property type="match status" value="1"/>
</dbReference>
<dbReference type="FunFam" id="3.40.50.300:FF:000904">
    <property type="entry name" value="ABC transporter A family member 1"/>
    <property type="match status" value="1"/>
</dbReference>
<dbReference type="EMBL" id="VOIH02000007">
    <property type="protein sequence ID" value="KAF3442683.1"/>
    <property type="molecule type" value="Genomic_DNA"/>
</dbReference>
<dbReference type="PROSITE" id="PS00211">
    <property type="entry name" value="ABC_TRANSPORTER_1"/>
    <property type="match status" value="2"/>
</dbReference>
<evidence type="ECO:0000256" key="5">
    <source>
        <dbReference type="ARBA" id="ARBA00022737"/>
    </source>
</evidence>
<feature type="transmembrane region" description="Helical" evidence="10">
    <location>
        <begin position="20"/>
        <end position="43"/>
    </location>
</feature>
<evidence type="ECO:0000256" key="10">
    <source>
        <dbReference type="SAM" id="Phobius"/>
    </source>
</evidence>
<feature type="transmembrane region" description="Helical" evidence="10">
    <location>
        <begin position="1321"/>
        <end position="1342"/>
    </location>
</feature>
<feature type="domain" description="ABC transporter" evidence="11">
    <location>
        <begin position="505"/>
        <end position="738"/>
    </location>
</feature>
<protein>
    <recommendedName>
        <fullName evidence="11">ABC transporter domain-containing protein</fullName>
    </recommendedName>
</protein>
<dbReference type="InterPro" id="IPR003439">
    <property type="entry name" value="ABC_transporter-like_ATP-bd"/>
</dbReference>
<dbReference type="GO" id="GO:0005524">
    <property type="term" value="F:ATP binding"/>
    <property type="evidence" value="ECO:0007669"/>
    <property type="project" value="UniProtKB-KW"/>
</dbReference>
<evidence type="ECO:0000256" key="4">
    <source>
        <dbReference type="ARBA" id="ARBA00022692"/>
    </source>
</evidence>
<keyword evidence="8 10" id="KW-1133">Transmembrane helix</keyword>
<keyword evidence="13" id="KW-1185">Reference proteome</keyword>
<dbReference type="Pfam" id="PF00005">
    <property type="entry name" value="ABC_tran"/>
    <property type="match status" value="2"/>
</dbReference>
<dbReference type="OrthoDB" id="10255969at2759"/>
<feature type="transmembrane region" description="Helical" evidence="10">
    <location>
        <begin position="1280"/>
        <end position="1300"/>
    </location>
</feature>
<dbReference type="Pfam" id="PF23321">
    <property type="entry name" value="R1_ABCA1"/>
    <property type="match status" value="1"/>
</dbReference>
<sequence>MGIKRRQLKAMLWKNWLLKIRNPFITAAEILLPTLVMVLLIAVRTRVDTQIHPAQPYIREGLFVEVGRGISPSFEGVLELLSSKGEYLAFAPDTEETRMMINLMSMKFPLLKQVSRVYKDEEELETYIRSDVYGACNQIRNCSNPKIKGAVVFHDQGPQLFDYSIRLNHTWAFSGFPDVRSIMDTNGPYLNDLELGVNTVPTMQYSFSGFLTLQQTIDSFIIFASQQSDTGNIELPPANSYGVPSSLKVPWTQFTPSKIRIAPFPTREYTDDEFQSIVKKVMGVLYLLGFLYPISRLISYSVFEKEQKIKEGLYMMGLKDEIFYLSWFIAYALQFAISSLIITVCAMDSLFKYSDKSVVFMIVKVVASLLSPTAFALGSINFADYERAHVGLRWTNIWRASSGVNFLVCLIMMFVDSLLYCAVGLYLDKVLPRENGVRYPWNFIFSKWFWKGKNINTDHSSVLEVNNNERDSNKKKGFPAKDNIKRAVETISLDMKQQELDSRCIQIRDLHKVYATRKGKCCAVNSLQLTLYENQILALLGHNGAGKSTTISMLVGLLPPTSGDALVFGRNITTEMDEIRKELGVCPQSDILFPELTVKEHLEIFAILKGVEDDVLERVVTDMVDQVGLADKSNTIVKALSGGMKRKLSLGIALIGNSKVIILDEPTSGMDPYSMRLTWQLIKKIKKGRIILLTTHSMDEAEELGDRIAIMANGTLKCCGSSLYLKHQYGVGYTLTLVKSAPDASVAADIVYRHIPSAMCVSEVGTEVSFKLPLASSSSFESMFREIENFMRGSVSNSISDEGKDCIGIESYGISVTTLEEVFLRVAGCDYDDSECFEQKESIPLPGPVVSQASDDPSPKKLLHSDKLFGYKKIFGVMSTIVGGACGFIFAAILSFINFLSDQCCHCSMISRSTFWQHCKALFIKRAISARRDRKTIIFQLLIPAVFLLLGLIFLQLKPHPDQVSLTFTTSNFNPLLSGGGGGGPIPFDLSWPISKEVAEYVKGGWIQLFKSSGYKFPDSERALADAIEAAGPILGPVLISMSEYLMSSFNESYQSRYGAVVMDDQYDDGSLGYTVLHNSSCQHAAPTFINLMNAAILRLASNNKNMTIRTRNHPLPMTKSQHLQRHDLDAFSVAVIVSIAFSFIPASFAVSIVKEREVKAKHQQLISGVSVLSYWASTYIWDFISFLFPFSIAIILFNIFGLEQFVGSGCFLPTVIVFLEYGLAVASSTYCLTFFFSDHTMAQNVVLLVNFFTGLILMAISFVMELIKTTESANSFLKNFFRLSPGFCFADGLASLALLRQGMKDKSSDGAFDWNVTGASICYLGVESMAFFVLTLGLEFLPSHKLTLVAIKEWWNRFQRNNSSFLEPLLKSSLQAITLDFDEDRDVRTERNRVLSGSIENAIIYLHNLRKVYPGGKHQGSKVAVHSLTFSVQEGECFGFLGTNGAGKTTTLSMLSGEESPTDGTAFIFGKDICSNPKAARRHIGFCPQFDALLEYLTVKEHLELYARIKGVPDYSIDDVVMEKLVEFDLLKHAYKPTCTLSGGNKRKLSVAIAMVGDPPIVILDEPSTGMDPIAKRFMWEVISRISTRRGKTAVILTTHSMNEAQALCTRIGIMVGGRLRCIGSPQHLKTRFGNHLELEIKPIEVSSEDMENLCRIIQERLFDIPSHPRSLLGDLEVCIGGIDSIKSENASVAEISLSREMIITIGRWLGNEERMKTLISAKPISDGVFSEQLSEQLLRDGGIPLPIFSEWWLSKEKFSVIDSFVLSSFPGATFQGCNGLSIKYQLPCGEDLSLADVFGHLERNRNRLDIAEYSISQSTLETIFNHFAANP</sequence>
<proteinExistence type="inferred from homology"/>
<accession>A0A8K0GZ31</accession>
<evidence type="ECO:0000256" key="6">
    <source>
        <dbReference type="ARBA" id="ARBA00022741"/>
    </source>
</evidence>
<feature type="transmembrane region" description="Helical" evidence="10">
    <location>
        <begin position="1175"/>
        <end position="1200"/>
    </location>
</feature>
<comment type="subcellular location">
    <subcellularLocation>
        <location evidence="1">Membrane</location>
        <topology evidence="1">Multi-pass membrane protein</topology>
    </subcellularLocation>
</comment>
<evidence type="ECO:0000256" key="9">
    <source>
        <dbReference type="ARBA" id="ARBA00023136"/>
    </source>
</evidence>
<evidence type="ECO:0000256" key="2">
    <source>
        <dbReference type="ARBA" id="ARBA00008526"/>
    </source>
</evidence>
<dbReference type="Gene3D" id="3.40.50.300">
    <property type="entry name" value="P-loop containing nucleotide triphosphate hydrolases"/>
    <property type="match status" value="2"/>
</dbReference>
<feature type="transmembrane region" description="Helical" evidence="10">
    <location>
        <begin position="1212"/>
        <end position="1234"/>
    </location>
</feature>
<dbReference type="GO" id="GO:0016887">
    <property type="term" value="F:ATP hydrolysis activity"/>
    <property type="evidence" value="ECO:0007669"/>
    <property type="project" value="InterPro"/>
</dbReference>
<keyword evidence="5" id="KW-0677">Repeat</keyword>
<keyword evidence="6" id="KW-0547">Nucleotide-binding</keyword>
<organism evidence="12 13">
    <name type="scientific">Rhamnella rubrinervis</name>
    <dbReference type="NCBI Taxonomy" id="2594499"/>
    <lineage>
        <taxon>Eukaryota</taxon>
        <taxon>Viridiplantae</taxon>
        <taxon>Streptophyta</taxon>
        <taxon>Embryophyta</taxon>
        <taxon>Tracheophyta</taxon>
        <taxon>Spermatophyta</taxon>
        <taxon>Magnoliopsida</taxon>
        <taxon>eudicotyledons</taxon>
        <taxon>Gunneridae</taxon>
        <taxon>Pentapetalae</taxon>
        <taxon>rosids</taxon>
        <taxon>fabids</taxon>
        <taxon>Rosales</taxon>
        <taxon>Rhamnaceae</taxon>
        <taxon>rhamnoid group</taxon>
        <taxon>Rhamneae</taxon>
        <taxon>Rhamnella</taxon>
    </lineage>
</organism>
<dbReference type="GO" id="GO:0140359">
    <property type="term" value="F:ABC-type transporter activity"/>
    <property type="evidence" value="ECO:0007669"/>
    <property type="project" value="InterPro"/>
</dbReference>
<evidence type="ECO:0000256" key="1">
    <source>
        <dbReference type="ARBA" id="ARBA00004141"/>
    </source>
</evidence>
<feature type="transmembrane region" description="Helical" evidence="10">
    <location>
        <begin position="357"/>
        <end position="383"/>
    </location>
</feature>
<evidence type="ECO:0000256" key="8">
    <source>
        <dbReference type="ARBA" id="ARBA00022989"/>
    </source>
</evidence>
<dbReference type="GO" id="GO:0016020">
    <property type="term" value="C:membrane"/>
    <property type="evidence" value="ECO:0007669"/>
    <property type="project" value="UniProtKB-SubCell"/>
</dbReference>
<keyword evidence="7" id="KW-0067">ATP-binding</keyword>
<evidence type="ECO:0000256" key="7">
    <source>
        <dbReference type="ARBA" id="ARBA00022840"/>
    </source>
</evidence>
<comment type="similarity">
    <text evidence="2">Belongs to the ABC transporter superfamily. ABCA family. CPR flippase (TC 3.A.1.211) subfamily.</text>
</comment>
<feature type="transmembrane region" description="Helical" evidence="10">
    <location>
        <begin position="1246"/>
        <end position="1268"/>
    </location>
</feature>
<dbReference type="Pfam" id="PF12698">
    <property type="entry name" value="ABC2_membrane_3"/>
    <property type="match status" value="2"/>
</dbReference>
<evidence type="ECO:0000259" key="11">
    <source>
        <dbReference type="PROSITE" id="PS50893"/>
    </source>
</evidence>
<feature type="transmembrane region" description="Helical" evidence="10">
    <location>
        <begin position="284"/>
        <end position="303"/>
    </location>
</feature>
<dbReference type="InterPro" id="IPR013525">
    <property type="entry name" value="ABC2_TM"/>
</dbReference>
<feature type="transmembrane region" description="Helical" evidence="10">
    <location>
        <begin position="874"/>
        <end position="900"/>
    </location>
</feature>